<accession>A0A830M4X7</accession>
<dbReference type="Proteomes" id="UP000401273">
    <property type="component" value="Unassembled WGS sequence"/>
</dbReference>
<reference evidence="1 2" key="1">
    <citation type="submission" date="2019-03" db="EMBL/GenBank/DDBJ databases">
        <authorList>
            <person name="Ashton P.M."/>
            <person name="Dallman T."/>
            <person name="Nair S."/>
            <person name="De Pinna E."/>
            <person name="Peters T."/>
            <person name="Grant K."/>
        </authorList>
    </citation>
    <scope>NUCLEOTIDE SEQUENCE [LARGE SCALE GENOMIC DNA]</scope>
    <source>
        <strain evidence="1">RL15000271</strain>
    </source>
</reference>
<protein>
    <submittedName>
        <fullName evidence="1">Uncharacterized protein</fullName>
    </submittedName>
</protein>
<dbReference type="AlphaFoldDB" id="A0A830M4X7"/>
<evidence type="ECO:0000313" key="1">
    <source>
        <dbReference type="EMBL" id="EAE2898173.1"/>
    </source>
</evidence>
<sequence>MTKLKLENRDLEALRTTGKLSISETDAYEVVDELQTYQDFSKVKERFIVRNVQTNELLELVIVKTFRNRTDLVGHISSATTKPLTSTLKKRLTSNEESALMAPVLHDKLAQVRKELVV</sequence>
<comment type="caution">
    <text evidence="1">The sequence shown here is derived from an EMBL/GenBank/DDBJ whole genome shotgun (WGS) entry which is preliminary data.</text>
</comment>
<organism evidence="1 2">
    <name type="scientific">Listeria monocytogenes</name>
    <dbReference type="NCBI Taxonomy" id="1639"/>
    <lineage>
        <taxon>Bacteria</taxon>
        <taxon>Bacillati</taxon>
        <taxon>Bacillota</taxon>
        <taxon>Bacilli</taxon>
        <taxon>Bacillales</taxon>
        <taxon>Listeriaceae</taxon>
        <taxon>Listeria</taxon>
    </lineage>
</organism>
<proteinExistence type="predicted"/>
<dbReference type="RefSeq" id="WP_061106377.1">
    <property type="nucleotide sequence ID" value="NZ_CADEHJ010000001.1"/>
</dbReference>
<evidence type="ECO:0000313" key="2">
    <source>
        <dbReference type="Proteomes" id="UP000401273"/>
    </source>
</evidence>
<name>A0A830M4X7_LISMN</name>
<gene>
    <name evidence="1" type="ORF">E1W43_09475</name>
</gene>
<dbReference type="EMBL" id="AAARLF010000004">
    <property type="protein sequence ID" value="EAE2898173.1"/>
    <property type="molecule type" value="Genomic_DNA"/>
</dbReference>